<evidence type="ECO:0000256" key="5">
    <source>
        <dbReference type="ARBA" id="ARBA00023277"/>
    </source>
</evidence>
<sequence>MKLLSTPEIWLLCGSQHLYGPGPLKQVAANAQEVANALAGSKKLPLKTVFKALLTTPDEITNVMFEANRDANCAGVILWMHTFSPSKMWVRGLGVLSKPFVHLHTQFNRDLPWSTIDMDFMNLNQAAHGDREAGFIHTRMRLGRKVVVGHWSDPEVQERLGAWMRAARAWHDWQGAKFCRFGDNMRSVAVTEGDKVAAEMRFGFSTNGYGVGDLVAKMAEHAIDPKEIDALCADYEKTYRVAAALKKGGARHEALRYSARIEIGLRAFLAEGGFKGFTTTFEDLHGLRQLPGAAPQRLMADGYGFAAEGDWKTAALLRAMKVMGEGLKGGTSFMEDYTYHLSPKGHQVLGAHMLEICPTIAATKPTMEIHPLGIGGKEDPVRLVFDAAAGPALNASLVDLGNRFRLIVNEVKAVPTPKLPKLPVARAVWECQPDFKTACAAWIYAGGAHHTGYSYAVTTEMLEDFATIAGIELVTINADTKLGDFKQTLRNNEVYYHLAQGLRG</sequence>
<protein>
    <recommendedName>
        <fullName evidence="6">L-arabinose isomerase</fullName>
        <ecNumber evidence="6">5.3.1.4</ecNumber>
    </recommendedName>
</protein>
<feature type="binding site" evidence="6">
    <location>
        <position position="450"/>
    </location>
    <ligand>
        <name>Mn(2+)</name>
        <dbReference type="ChEBI" id="CHEBI:29035"/>
    </ligand>
</feature>
<dbReference type="KEGG" id="ole:K0B96_01765"/>
<evidence type="ECO:0000259" key="8">
    <source>
        <dbReference type="Pfam" id="PF11762"/>
    </source>
</evidence>
<organism evidence="10 11">
    <name type="scientific">Horticoccus luteus</name>
    <dbReference type="NCBI Taxonomy" id="2862869"/>
    <lineage>
        <taxon>Bacteria</taxon>
        <taxon>Pseudomonadati</taxon>
        <taxon>Verrucomicrobiota</taxon>
        <taxon>Opitutia</taxon>
        <taxon>Opitutales</taxon>
        <taxon>Opitutaceae</taxon>
        <taxon>Horticoccus</taxon>
    </lineage>
</organism>
<keyword evidence="11" id="KW-1185">Reference proteome</keyword>
<dbReference type="RefSeq" id="WP_220163156.1">
    <property type="nucleotide sequence ID" value="NZ_CP080507.1"/>
</dbReference>
<dbReference type="GO" id="GO:0030145">
    <property type="term" value="F:manganese ion binding"/>
    <property type="evidence" value="ECO:0007669"/>
    <property type="project" value="UniProtKB-UniRule"/>
</dbReference>
<dbReference type="CDD" id="cd03557">
    <property type="entry name" value="L-arabinose_isomerase"/>
    <property type="match status" value="1"/>
</dbReference>
<feature type="domain" description="L-arabinose isomerase central" evidence="9">
    <location>
        <begin position="177"/>
        <end position="326"/>
    </location>
</feature>
<dbReference type="PANTHER" id="PTHR38464">
    <property type="entry name" value="L-ARABINOSE ISOMERASE"/>
    <property type="match status" value="1"/>
</dbReference>
<reference evidence="10" key="1">
    <citation type="submission" date="2021-08" db="EMBL/GenBank/DDBJ databases">
        <title>Genome of a novel bacterium of the phylum Verrucomicrobia, Oleiharenicola sp. KSB-15.</title>
        <authorList>
            <person name="Chung J.-H."/>
            <person name="Ahn J.-H."/>
            <person name="Yoon Y."/>
            <person name="Kim D.-Y."/>
            <person name="An S.-H."/>
            <person name="Park I."/>
            <person name="Yeon J."/>
        </authorList>
    </citation>
    <scope>NUCLEOTIDE SEQUENCE</scope>
    <source>
        <strain evidence="10">KSB-15</strain>
    </source>
</reference>
<evidence type="ECO:0000313" key="11">
    <source>
        <dbReference type="Proteomes" id="UP000825051"/>
    </source>
</evidence>
<gene>
    <name evidence="6 10" type="primary">araA</name>
    <name evidence="10" type="ORF">K0B96_01765</name>
</gene>
<dbReference type="InterPro" id="IPR038583">
    <property type="entry name" value="AraA_N_sf"/>
</dbReference>
<evidence type="ECO:0000256" key="3">
    <source>
        <dbReference type="ARBA" id="ARBA00023211"/>
    </source>
</evidence>
<keyword evidence="5 6" id="KW-0119">Carbohydrate metabolism</keyword>
<dbReference type="UniPathway" id="UPA00145">
    <property type="reaction ID" value="UER00565"/>
</dbReference>
<dbReference type="GO" id="GO:0019569">
    <property type="term" value="P:L-arabinose catabolic process to D-xylulose 5-phosphate"/>
    <property type="evidence" value="ECO:0007669"/>
    <property type="project" value="UniProtKB-UniRule"/>
</dbReference>
<proteinExistence type="inferred from homology"/>
<dbReference type="HAMAP" id="MF_00519">
    <property type="entry name" value="Arabinose_Isome"/>
    <property type="match status" value="1"/>
</dbReference>
<keyword evidence="2 6" id="KW-0054">Arabinose catabolism</keyword>
<dbReference type="Pfam" id="PF02610">
    <property type="entry name" value="AraA_N"/>
    <property type="match status" value="1"/>
</dbReference>
<dbReference type="AlphaFoldDB" id="A0A8F9TWN8"/>
<dbReference type="InterPro" id="IPR003762">
    <property type="entry name" value="Lara_isomerase"/>
</dbReference>
<comment type="pathway">
    <text evidence="6">Carbohydrate degradation; L-arabinose degradation via L-ribulose; D-xylulose 5-phosphate from L-arabinose (bacterial route): step 1/3.</text>
</comment>
<dbReference type="PIRSF" id="PIRSF001478">
    <property type="entry name" value="L-ara_isomerase"/>
    <property type="match status" value="1"/>
</dbReference>
<dbReference type="InterPro" id="IPR004216">
    <property type="entry name" value="Fuc/Ara_isomerase_C"/>
</dbReference>
<keyword evidence="1 6" id="KW-0479">Metal-binding</keyword>
<evidence type="ECO:0000256" key="2">
    <source>
        <dbReference type="ARBA" id="ARBA00022935"/>
    </source>
</evidence>
<dbReference type="PANTHER" id="PTHR38464:SF1">
    <property type="entry name" value="L-ARABINOSE ISOMERASE"/>
    <property type="match status" value="1"/>
</dbReference>
<dbReference type="InterPro" id="IPR024664">
    <property type="entry name" value="Ara_Isoase_C"/>
</dbReference>
<keyword evidence="3 6" id="KW-0464">Manganese</keyword>
<dbReference type="EC" id="5.3.1.4" evidence="6"/>
<dbReference type="Gene3D" id="3.40.50.10940">
    <property type="match status" value="1"/>
</dbReference>
<feature type="binding site" evidence="6">
    <location>
        <position position="352"/>
    </location>
    <ligand>
        <name>Mn(2+)</name>
        <dbReference type="ChEBI" id="CHEBI:29035"/>
    </ligand>
</feature>
<feature type="domain" description="L-arabinose isomerase N-terminal" evidence="7">
    <location>
        <begin position="8"/>
        <end position="174"/>
    </location>
</feature>
<dbReference type="Proteomes" id="UP000825051">
    <property type="component" value="Chromosome"/>
</dbReference>
<evidence type="ECO:0000259" key="7">
    <source>
        <dbReference type="Pfam" id="PF02610"/>
    </source>
</evidence>
<dbReference type="EMBL" id="CP080507">
    <property type="protein sequence ID" value="QYM79371.1"/>
    <property type="molecule type" value="Genomic_DNA"/>
</dbReference>
<comment type="function">
    <text evidence="6">Catalyzes the conversion of L-arabinose to L-ribulose.</text>
</comment>
<dbReference type="SUPFAM" id="SSF50443">
    <property type="entry name" value="FucI/AraA C-terminal domain-like"/>
    <property type="match status" value="1"/>
</dbReference>
<keyword evidence="4 6" id="KW-0413">Isomerase</keyword>
<dbReference type="InterPro" id="IPR055390">
    <property type="entry name" value="AraA_central"/>
</dbReference>
<name>A0A8F9TWN8_9BACT</name>
<evidence type="ECO:0000256" key="4">
    <source>
        <dbReference type="ARBA" id="ARBA00023235"/>
    </source>
</evidence>
<dbReference type="SUPFAM" id="SSF53743">
    <property type="entry name" value="FucI/AraA N-terminal and middle domains"/>
    <property type="match status" value="1"/>
</dbReference>
<comment type="catalytic activity">
    <reaction evidence="6">
        <text>beta-L-arabinopyranose = L-ribulose</text>
        <dbReference type="Rhea" id="RHEA:14821"/>
        <dbReference type="ChEBI" id="CHEBI:16880"/>
        <dbReference type="ChEBI" id="CHEBI:40886"/>
        <dbReference type="EC" id="5.3.1.4"/>
    </reaction>
</comment>
<dbReference type="InterPro" id="IPR055389">
    <property type="entry name" value="AraA_N"/>
</dbReference>
<dbReference type="InterPro" id="IPR009015">
    <property type="entry name" value="Fucose_isomerase_N/cen_sf"/>
</dbReference>
<feature type="binding site" evidence="6">
    <location>
        <position position="308"/>
    </location>
    <ligand>
        <name>Mn(2+)</name>
        <dbReference type="ChEBI" id="CHEBI:29035"/>
    </ligand>
</feature>
<dbReference type="Pfam" id="PF11762">
    <property type="entry name" value="Arabinose_Iso_C"/>
    <property type="match status" value="1"/>
</dbReference>
<feature type="binding site" evidence="6">
    <location>
        <position position="335"/>
    </location>
    <ligand>
        <name>Mn(2+)</name>
        <dbReference type="ChEBI" id="CHEBI:29035"/>
    </ligand>
</feature>
<feature type="domain" description="L-arabinose isomerase C-terminal" evidence="8">
    <location>
        <begin position="330"/>
        <end position="472"/>
    </location>
</feature>
<dbReference type="GO" id="GO:0008733">
    <property type="term" value="F:L-arabinose isomerase activity"/>
    <property type="evidence" value="ECO:0007669"/>
    <property type="project" value="UniProtKB-UniRule"/>
</dbReference>
<comment type="similarity">
    <text evidence="6">Belongs to the arabinose isomerase family.</text>
</comment>
<dbReference type="Pfam" id="PF24856">
    <property type="entry name" value="AraA_central"/>
    <property type="match status" value="1"/>
</dbReference>
<evidence type="ECO:0000256" key="1">
    <source>
        <dbReference type="ARBA" id="ARBA00022723"/>
    </source>
</evidence>
<evidence type="ECO:0000259" key="9">
    <source>
        <dbReference type="Pfam" id="PF24856"/>
    </source>
</evidence>
<comment type="cofactor">
    <cofactor evidence="6">
        <name>Mn(2+)</name>
        <dbReference type="ChEBI" id="CHEBI:29035"/>
    </cofactor>
    <text evidence="6">Binds 1 Mn(2+) ion per subunit.</text>
</comment>
<evidence type="ECO:0000256" key="6">
    <source>
        <dbReference type="HAMAP-Rule" id="MF_00519"/>
    </source>
</evidence>
<dbReference type="GO" id="GO:0005829">
    <property type="term" value="C:cytosol"/>
    <property type="evidence" value="ECO:0007669"/>
    <property type="project" value="TreeGrafter"/>
</dbReference>
<accession>A0A8F9TWN8</accession>
<dbReference type="NCBIfam" id="NF002795">
    <property type="entry name" value="PRK02929.1"/>
    <property type="match status" value="1"/>
</dbReference>
<evidence type="ECO:0000313" key="10">
    <source>
        <dbReference type="EMBL" id="QYM79371.1"/>
    </source>
</evidence>